<protein>
    <submittedName>
        <fullName evidence="2">Uncharacterized protein</fullName>
    </submittedName>
</protein>
<keyword evidence="3" id="KW-1185">Reference proteome</keyword>
<name>A0A7W8JYL5_9DEIO</name>
<dbReference type="RefSeq" id="WP_184137277.1">
    <property type="nucleotide sequence ID" value="NZ_JACHFL010000020.1"/>
</dbReference>
<gene>
    <name evidence="2" type="ORF">HNQ08_004748</name>
</gene>
<reference evidence="2 3" key="1">
    <citation type="submission" date="2020-08" db="EMBL/GenBank/DDBJ databases">
        <title>Genomic Encyclopedia of Type Strains, Phase IV (KMG-IV): sequencing the most valuable type-strain genomes for metagenomic binning, comparative biology and taxonomic classification.</title>
        <authorList>
            <person name="Goeker M."/>
        </authorList>
    </citation>
    <scope>NUCLEOTIDE SEQUENCE [LARGE SCALE GENOMIC DNA]</scope>
    <source>
        <strain evidence="2 3">DSM 27939</strain>
    </source>
</reference>
<comment type="caution">
    <text evidence="2">The sequence shown here is derived from an EMBL/GenBank/DDBJ whole genome shotgun (WGS) entry which is preliminary data.</text>
</comment>
<feature type="transmembrane region" description="Helical" evidence="1">
    <location>
        <begin position="90"/>
        <end position="109"/>
    </location>
</feature>
<keyword evidence="1" id="KW-0812">Transmembrane</keyword>
<organism evidence="2 3">
    <name type="scientific">Deinococcus humi</name>
    <dbReference type="NCBI Taxonomy" id="662880"/>
    <lineage>
        <taxon>Bacteria</taxon>
        <taxon>Thermotogati</taxon>
        <taxon>Deinococcota</taxon>
        <taxon>Deinococci</taxon>
        <taxon>Deinococcales</taxon>
        <taxon>Deinococcaceae</taxon>
        <taxon>Deinococcus</taxon>
    </lineage>
</organism>
<evidence type="ECO:0000256" key="1">
    <source>
        <dbReference type="SAM" id="Phobius"/>
    </source>
</evidence>
<evidence type="ECO:0000313" key="2">
    <source>
        <dbReference type="EMBL" id="MBB5365622.1"/>
    </source>
</evidence>
<keyword evidence="1" id="KW-1133">Transmembrane helix</keyword>
<keyword evidence="1" id="KW-0472">Membrane</keyword>
<dbReference type="Proteomes" id="UP000552709">
    <property type="component" value="Unassembled WGS sequence"/>
</dbReference>
<accession>A0A7W8JYL5</accession>
<dbReference type="AlphaFoldDB" id="A0A7W8JYL5"/>
<evidence type="ECO:0000313" key="3">
    <source>
        <dbReference type="Proteomes" id="UP000552709"/>
    </source>
</evidence>
<dbReference type="EMBL" id="JACHFL010000020">
    <property type="protein sequence ID" value="MBB5365622.1"/>
    <property type="molecule type" value="Genomic_DNA"/>
</dbReference>
<proteinExistence type="predicted"/>
<sequence>MRLQTMYVDMRPMLTKWLGIVSTVLFLLLILMSLQPDLSRAAATVKRAYEQSHQGGSFSFGYLDHCFRSSGCLQTFLVTWSWSAPLPIKALLLGGLLFSVLSALLGLVWRPEVVAMRDTRVNAAKVEAAKLHSPTPPRRAL</sequence>